<feature type="transmembrane region" description="Helical" evidence="1">
    <location>
        <begin position="148"/>
        <end position="166"/>
    </location>
</feature>
<protein>
    <recommendedName>
        <fullName evidence="5">Signal sequence receptor subunit gamma</fullName>
    </recommendedName>
</protein>
<keyword evidence="1" id="KW-1133">Transmembrane helix</keyword>
<sequence length="176" mass="19448">MATEEMIDDDLDFDYGRNPSVVRRGAYFLIALVTVLLPVYLYVGVLDMQLDEAQITVLIGSMMGALLLSLAYHNIYFSKRVHVVADSSVPTKSSFKKNVDAYNAAVDAYESKCTVTAFCWSLFYNNLLYLSSVVVFGIYVLASKVPKEANFVLATIGASGFAFYNSRKAMQAIGEL</sequence>
<dbReference type="EMBL" id="HBHW01022275">
    <property type="protein sequence ID" value="CAE0049065.1"/>
    <property type="molecule type" value="Transcribed_RNA"/>
</dbReference>
<feature type="transmembrane region" description="Helical" evidence="1">
    <location>
        <begin position="122"/>
        <end position="142"/>
    </location>
</feature>
<gene>
    <name evidence="2" type="ORF">RMAR00112_LOCUS17059</name>
    <name evidence="3" type="ORF">RMAR00112_LOCUS17062</name>
    <name evidence="4" type="ORF">RMAR00112_LOCUS17063</name>
</gene>
<keyword evidence="1" id="KW-0812">Transmembrane</keyword>
<accession>A0A7S2ZRG3</accession>
<name>A0A7S2ZRG3_9RHOD</name>
<dbReference type="AlphaFoldDB" id="A0A7S2ZRG3"/>
<dbReference type="Pfam" id="PF07074">
    <property type="entry name" value="TRAP-gamma"/>
    <property type="match status" value="1"/>
</dbReference>
<dbReference type="EMBL" id="HBHW01022272">
    <property type="protein sequence ID" value="CAE0049062.1"/>
    <property type="molecule type" value="Transcribed_RNA"/>
</dbReference>
<evidence type="ECO:0000256" key="1">
    <source>
        <dbReference type="SAM" id="Phobius"/>
    </source>
</evidence>
<feature type="transmembrane region" description="Helical" evidence="1">
    <location>
        <begin position="55"/>
        <end position="72"/>
    </location>
</feature>
<dbReference type="InterPro" id="IPR009779">
    <property type="entry name" value="SSR3"/>
</dbReference>
<evidence type="ECO:0000313" key="4">
    <source>
        <dbReference type="EMBL" id="CAE0049066.1"/>
    </source>
</evidence>
<organism evidence="4">
    <name type="scientific">Rhodosorus marinus</name>
    <dbReference type="NCBI Taxonomy" id="101924"/>
    <lineage>
        <taxon>Eukaryota</taxon>
        <taxon>Rhodophyta</taxon>
        <taxon>Stylonematophyceae</taxon>
        <taxon>Stylonematales</taxon>
        <taxon>Stylonemataceae</taxon>
        <taxon>Rhodosorus</taxon>
    </lineage>
</organism>
<dbReference type="GO" id="GO:0016020">
    <property type="term" value="C:membrane"/>
    <property type="evidence" value="ECO:0007669"/>
    <property type="project" value="InterPro"/>
</dbReference>
<proteinExistence type="predicted"/>
<evidence type="ECO:0000313" key="2">
    <source>
        <dbReference type="EMBL" id="CAE0049062.1"/>
    </source>
</evidence>
<keyword evidence="1" id="KW-0472">Membrane</keyword>
<dbReference type="EMBL" id="HBHW01022276">
    <property type="protein sequence ID" value="CAE0049066.1"/>
    <property type="molecule type" value="Transcribed_RNA"/>
</dbReference>
<feature type="transmembrane region" description="Helical" evidence="1">
    <location>
        <begin position="25"/>
        <end position="43"/>
    </location>
</feature>
<dbReference type="GO" id="GO:0006614">
    <property type="term" value="P:SRP-dependent cotranslational protein targeting to membrane"/>
    <property type="evidence" value="ECO:0007669"/>
    <property type="project" value="InterPro"/>
</dbReference>
<evidence type="ECO:0000313" key="3">
    <source>
        <dbReference type="EMBL" id="CAE0049065.1"/>
    </source>
</evidence>
<reference evidence="4" key="1">
    <citation type="submission" date="2021-01" db="EMBL/GenBank/DDBJ databases">
        <authorList>
            <person name="Corre E."/>
            <person name="Pelletier E."/>
            <person name="Niang G."/>
            <person name="Scheremetjew M."/>
            <person name="Finn R."/>
            <person name="Kale V."/>
            <person name="Holt S."/>
            <person name="Cochrane G."/>
            <person name="Meng A."/>
            <person name="Brown T."/>
            <person name="Cohen L."/>
        </authorList>
    </citation>
    <scope>NUCLEOTIDE SEQUENCE</scope>
    <source>
        <strain evidence="4">CCMP 769</strain>
    </source>
</reference>
<evidence type="ECO:0008006" key="5">
    <source>
        <dbReference type="Google" id="ProtNLM"/>
    </source>
</evidence>